<dbReference type="Proteomes" id="UP000663879">
    <property type="component" value="Unassembled WGS sequence"/>
</dbReference>
<proteinExistence type="predicted"/>
<evidence type="ECO:0000256" key="1">
    <source>
        <dbReference type="SAM" id="MobiDB-lite"/>
    </source>
</evidence>
<reference evidence="2" key="1">
    <citation type="submission" date="2021-02" db="EMBL/GenBank/DDBJ databases">
        <authorList>
            <person name="Nowell W R."/>
        </authorList>
    </citation>
    <scope>NUCLEOTIDE SEQUENCE</scope>
    <source>
        <strain evidence="2">Ploen Becks lab</strain>
    </source>
</reference>
<sequence length="110" mass="13010">MENLEILILPISRSIIGEQLTMSEKRHMRNNSNGNENELETTDDSNDMYTQSSVYSFRNNLSSTHSFKSRTKSKKQLRFTNMAARRFFRHKVRIVIALQKLVDFAYEKFK</sequence>
<dbReference type="AlphaFoldDB" id="A0A813RAX1"/>
<dbReference type="OrthoDB" id="10547300at2759"/>
<feature type="compositionally biased region" description="Acidic residues" evidence="1">
    <location>
        <begin position="37"/>
        <end position="46"/>
    </location>
</feature>
<keyword evidence="3" id="KW-1185">Reference proteome</keyword>
<feature type="region of interest" description="Disordered" evidence="1">
    <location>
        <begin position="23"/>
        <end position="47"/>
    </location>
</feature>
<organism evidence="2 3">
    <name type="scientific">Brachionus calyciflorus</name>
    <dbReference type="NCBI Taxonomy" id="104777"/>
    <lineage>
        <taxon>Eukaryota</taxon>
        <taxon>Metazoa</taxon>
        <taxon>Spiralia</taxon>
        <taxon>Gnathifera</taxon>
        <taxon>Rotifera</taxon>
        <taxon>Eurotatoria</taxon>
        <taxon>Monogononta</taxon>
        <taxon>Pseudotrocha</taxon>
        <taxon>Ploima</taxon>
        <taxon>Brachionidae</taxon>
        <taxon>Brachionus</taxon>
    </lineage>
</organism>
<name>A0A813RAX1_9BILA</name>
<comment type="caution">
    <text evidence="2">The sequence shown here is derived from an EMBL/GenBank/DDBJ whole genome shotgun (WGS) entry which is preliminary data.</text>
</comment>
<protein>
    <submittedName>
        <fullName evidence="2">Uncharacterized protein</fullName>
    </submittedName>
</protein>
<dbReference type="EMBL" id="CAJNOC010000582">
    <property type="protein sequence ID" value="CAF0779525.1"/>
    <property type="molecule type" value="Genomic_DNA"/>
</dbReference>
<accession>A0A813RAX1</accession>
<gene>
    <name evidence="2" type="ORF">OXX778_LOCUS5383</name>
</gene>
<evidence type="ECO:0000313" key="3">
    <source>
        <dbReference type="Proteomes" id="UP000663879"/>
    </source>
</evidence>
<evidence type="ECO:0000313" key="2">
    <source>
        <dbReference type="EMBL" id="CAF0779525.1"/>
    </source>
</evidence>